<evidence type="ECO:0000313" key="3">
    <source>
        <dbReference type="EMBL" id="OCH89701.1"/>
    </source>
</evidence>
<sequence>MPTQQKALLLPKKQGDWEVHTIEVPKPGPGQLLVLRFLSVSLLPLSLFTMGAPLDFPHLGRRMAAIVFGGANSVGQYAIRLAKLSGFSPIIATASLKNAILRKSLGATHVLDRNLSSDALLTEVGKLTNGTPVEVIYDAVSLPTTLDSAINAVAPGGTLIHVRPGPIEEAKKAAAQGKRVVGVMADVNAPDRKKTGQSLYAKLPALLESGANKPNPVELLPDGLAGIPGGLKRSQDGEG</sequence>
<dbReference type="Gene3D" id="3.40.50.720">
    <property type="entry name" value="NAD(P)-binding Rossmann-like Domain"/>
    <property type="match status" value="1"/>
</dbReference>
<feature type="region of interest" description="Disordered" evidence="1">
    <location>
        <begin position="211"/>
        <end position="239"/>
    </location>
</feature>
<dbReference type="SUPFAM" id="SSF51735">
    <property type="entry name" value="NAD(P)-binding Rossmann-fold domains"/>
    <property type="match status" value="1"/>
</dbReference>
<feature type="domain" description="Alcohol dehydrogenase-like C-terminal" evidence="2">
    <location>
        <begin position="74"/>
        <end position="162"/>
    </location>
</feature>
<proteinExistence type="predicted"/>
<dbReference type="GO" id="GO:0016651">
    <property type="term" value="F:oxidoreductase activity, acting on NAD(P)H"/>
    <property type="evidence" value="ECO:0007669"/>
    <property type="project" value="InterPro"/>
</dbReference>
<dbReference type="Gene3D" id="3.90.180.10">
    <property type="entry name" value="Medium-chain alcohol dehydrogenases, catalytic domain"/>
    <property type="match status" value="1"/>
</dbReference>
<organism evidence="3 4">
    <name type="scientific">Obba rivulosa</name>
    <dbReference type="NCBI Taxonomy" id="1052685"/>
    <lineage>
        <taxon>Eukaryota</taxon>
        <taxon>Fungi</taxon>
        <taxon>Dikarya</taxon>
        <taxon>Basidiomycota</taxon>
        <taxon>Agaricomycotina</taxon>
        <taxon>Agaricomycetes</taxon>
        <taxon>Polyporales</taxon>
        <taxon>Gelatoporiaceae</taxon>
        <taxon>Obba</taxon>
    </lineage>
</organism>
<dbReference type="PANTHER" id="PTHR45348">
    <property type="entry name" value="HYPOTHETICAL OXIDOREDUCTASE (EUROFUNG)"/>
    <property type="match status" value="1"/>
</dbReference>
<dbReference type="EMBL" id="KV722421">
    <property type="protein sequence ID" value="OCH89701.1"/>
    <property type="molecule type" value="Genomic_DNA"/>
</dbReference>
<protein>
    <recommendedName>
        <fullName evidence="2">Alcohol dehydrogenase-like C-terminal domain-containing protein</fullName>
    </recommendedName>
</protein>
<dbReference type="InterPro" id="IPR036291">
    <property type="entry name" value="NAD(P)-bd_dom_sf"/>
</dbReference>
<dbReference type="Proteomes" id="UP000250043">
    <property type="component" value="Unassembled WGS sequence"/>
</dbReference>
<dbReference type="OrthoDB" id="3233595at2759"/>
<evidence type="ECO:0000259" key="2">
    <source>
        <dbReference type="Pfam" id="PF00107"/>
    </source>
</evidence>
<dbReference type="AlphaFoldDB" id="A0A8E2ARN0"/>
<name>A0A8E2ARN0_9APHY</name>
<evidence type="ECO:0000256" key="1">
    <source>
        <dbReference type="SAM" id="MobiDB-lite"/>
    </source>
</evidence>
<keyword evidence="4" id="KW-1185">Reference proteome</keyword>
<reference evidence="3 4" key="1">
    <citation type="submission" date="2016-07" db="EMBL/GenBank/DDBJ databases">
        <title>Draft genome of the white-rot fungus Obba rivulosa 3A-2.</title>
        <authorList>
            <consortium name="DOE Joint Genome Institute"/>
            <person name="Miettinen O."/>
            <person name="Riley R."/>
            <person name="Acob R."/>
            <person name="Barry K."/>
            <person name="Cullen D."/>
            <person name="De Vries R."/>
            <person name="Hainaut M."/>
            <person name="Hatakka A."/>
            <person name="Henrissat B."/>
            <person name="Hilden K."/>
            <person name="Kuo R."/>
            <person name="Labutti K."/>
            <person name="Lipzen A."/>
            <person name="Makela M.R."/>
            <person name="Sandor L."/>
            <person name="Spatafora J.W."/>
            <person name="Grigoriev I.V."/>
            <person name="Hibbett D.S."/>
        </authorList>
    </citation>
    <scope>NUCLEOTIDE SEQUENCE [LARGE SCALE GENOMIC DNA]</scope>
    <source>
        <strain evidence="3 4">3A-2</strain>
    </source>
</reference>
<gene>
    <name evidence="3" type="ORF">OBBRIDRAFT_835630</name>
</gene>
<dbReference type="Pfam" id="PF00107">
    <property type="entry name" value="ADH_zinc_N"/>
    <property type="match status" value="1"/>
</dbReference>
<evidence type="ECO:0000313" key="4">
    <source>
        <dbReference type="Proteomes" id="UP000250043"/>
    </source>
</evidence>
<dbReference type="InterPro" id="IPR047122">
    <property type="entry name" value="Trans-enoyl_RdTase-like"/>
</dbReference>
<dbReference type="InterPro" id="IPR013149">
    <property type="entry name" value="ADH-like_C"/>
</dbReference>
<accession>A0A8E2ARN0</accession>